<protein>
    <recommendedName>
        <fullName evidence="1">bAvd-like domain-containing protein</fullName>
    </recommendedName>
</protein>
<dbReference type="Proteomes" id="UP000178336">
    <property type="component" value="Unassembled WGS sequence"/>
</dbReference>
<reference evidence="2 3" key="1">
    <citation type="journal article" date="2016" name="Nat. Commun.">
        <title>Thousands of microbial genomes shed light on interconnected biogeochemical processes in an aquifer system.</title>
        <authorList>
            <person name="Anantharaman K."/>
            <person name="Brown C.T."/>
            <person name="Hug L.A."/>
            <person name="Sharon I."/>
            <person name="Castelle C.J."/>
            <person name="Probst A.J."/>
            <person name="Thomas B.C."/>
            <person name="Singh A."/>
            <person name="Wilkins M.J."/>
            <person name="Karaoz U."/>
            <person name="Brodie E.L."/>
            <person name="Williams K.H."/>
            <person name="Hubbard S.S."/>
            <person name="Banfield J.F."/>
        </authorList>
    </citation>
    <scope>NUCLEOTIDE SEQUENCE [LARGE SCALE GENOMIC DNA]</scope>
</reference>
<organism evidence="2 3">
    <name type="scientific">Candidatus Curtissbacteria bacterium RIFCSPLOWO2_01_FULL_37_9</name>
    <dbReference type="NCBI Taxonomy" id="1797724"/>
    <lineage>
        <taxon>Bacteria</taxon>
        <taxon>Candidatus Curtissiibacteriota</taxon>
    </lineage>
</organism>
<dbReference type="CDD" id="cd16376">
    <property type="entry name" value="Avd_like"/>
    <property type="match status" value="1"/>
</dbReference>
<dbReference type="STRING" id="1797724.A3A48_02930"/>
<accession>A0A1F5GRX5</accession>
<proteinExistence type="predicted"/>
<dbReference type="Gene3D" id="1.20.1440.60">
    <property type="entry name" value="23S rRNA-intervening sequence"/>
    <property type="match status" value="1"/>
</dbReference>
<dbReference type="EMBL" id="MFBN01000044">
    <property type="protein sequence ID" value="OGD94605.1"/>
    <property type="molecule type" value="Genomic_DNA"/>
</dbReference>
<dbReference type="AlphaFoldDB" id="A0A1F5GRX5"/>
<comment type="caution">
    <text evidence="2">The sequence shown here is derived from an EMBL/GenBank/DDBJ whole genome shotgun (WGS) entry which is preliminary data.</text>
</comment>
<evidence type="ECO:0000259" key="1">
    <source>
        <dbReference type="Pfam" id="PF22296"/>
    </source>
</evidence>
<evidence type="ECO:0000313" key="2">
    <source>
        <dbReference type="EMBL" id="OGD94605.1"/>
    </source>
</evidence>
<dbReference type="Pfam" id="PF22296">
    <property type="entry name" value="bAvd"/>
    <property type="match status" value="1"/>
</dbReference>
<sequence>MLFPKTKRFTLGQKIDEVTLATIEYVIFAGYATKERKLPILEKAIVNVNLLKILLRLAKDTNALDNRKYIALEQSILEIGRMLGGWKRSL</sequence>
<gene>
    <name evidence="2" type="ORF">A3A48_02930</name>
</gene>
<name>A0A1F5GRX5_9BACT</name>
<dbReference type="InterPro" id="IPR036583">
    <property type="entry name" value="23S_rRNA_IVS_sf"/>
</dbReference>
<dbReference type="InterPro" id="IPR055360">
    <property type="entry name" value="bAvd"/>
</dbReference>
<evidence type="ECO:0000313" key="3">
    <source>
        <dbReference type="Proteomes" id="UP000178336"/>
    </source>
</evidence>
<feature type="domain" description="bAvd-like" evidence="1">
    <location>
        <begin position="3"/>
        <end position="89"/>
    </location>
</feature>